<keyword evidence="3" id="KW-1003">Cell membrane</keyword>
<feature type="transmembrane region" description="Helical" evidence="7">
    <location>
        <begin position="297"/>
        <end position="318"/>
    </location>
</feature>
<dbReference type="InterPro" id="IPR050171">
    <property type="entry name" value="MFS_Transporters"/>
</dbReference>
<dbReference type="InterPro" id="IPR011701">
    <property type="entry name" value="MFS"/>
</dbReference>
<keyword evidence="5 7" id="KW-1133">Transmembrane helix</keyword>
<evidence type="ECO:0000256" key="2">
    <source>
        <dbReference type="ARBA" id="ARBA00022448"/>
    </source>
</evidence>
<dbReference type="InterPro" id="IPR020846">
    <property type="entry name" value="MFS_dom"/>
</dbReference>
<feature type="transmembrane region" description="Helical" evidence="7">
    <location>
        <begin position="95"/>
        <end position="117"/>
    </location>
</feature>
<feature type="transmembrane region" description="Helical" evidence="7">
    <location>
        <begin position="163"/>
        <end position="180"/>
    </location>
</feature>
<dbReference type="PROSITE" id="PS50850">
    <property type="entry name" value="MFS"/>
    <property type="match status" value="1"/>
</dbReference>
<dbReference type="Proteomes" id="UP000185746">
    <property type="component" value="Chromosome"/>
</dbReference>
<dbReference type="PANTHER" id="PTHR23517">
    <property type="entry name" value="RESISTANCE PROTEIN MDTM, PUTATIVE-RELATED-RELATED"/>
    <property type="match status" value="1"/>
</dbReference>
<reference evidence="9 10" key="1">
    <citation type="submission" date="2016-09" db="EMBL/GenBank/DDBJ databases">
        <title>Complete genome sequence of the Lysinibacillus sphaericus LMG 22257, a specie of Bacillus with ureolytic activity that can effectively biodeposit calcium carbonate.</title>
        <authorList>
            <person name="Yan W."/>
        </authorList>
    </citation>
    <scope>NUCLEOTIDE SEQUENCE [LARGE SCALE GENOMIC DNA]</scope>
    <source>
        <strain evidence="9 10">LMG 22257</strain>
    </source>
</reference>
<feature type="transmembrane region" description="Helical" evidence="7">
    <location>
        <begin position="359"/>
        <end position="380"/>
    </location>
</feature>
<feature type="transmembrane region" description="Helical" evidence="7">
    <location>
        <begin position="201"/>
        <end position="223"/>
    </location>
</feature>
<dbReference type="GO" id="GO:0005886">
    <property type="term" value="C:plasma membrane"/>
    <property type="evidence" value="ECO:0007669"/>
    <property type="project" value="UniProtKB-SubCell"/>
</dbReference>
<dbReference type="CDD" id="cd17329">
    <property type="entry name" value="MFS_MdtH_MDR_like"/>
    <property type="match status" value="1"/>
</dbReference>
<dbReference type="EMBL" id="CP017560">
    <property type="protein sequence ID" value="AOV07182.1"/>
    <property type="molecule type" value="Genomic_DNA"/>
</dbReference>
<dbReference type="SUPFAM" id="SSF103473">
    <property type="entry name" value="MFS general substrate transporter"/>
    <property type="match status" value="1"/>
</dbReference>
<gene>
    <name evidence="9" type="ORF">BI350_06260</name>
</gene>
<keyword evidence="4 7" id="KW-0812">Transmembrane</keyword>
<protein>
    <submittedName>
        <fullName evidence="9">MFS transporter</fullName>
    </submittedName>
</protein>
<evidence type="ECO:0000256" key="7">
    <source>
        <dbReference type="SAM" id="Phobius"/>
    </source>
</evidence>
<feature type="domain" description="Major facilitator superfamily (MFS) profile" evidence="8">
    <location>
        <begin position="4"/>
        <end position="385"/>
    </location>
</feature>
<dbReference type="RefSeq" id="WP_075527311.1">
    <property type="nucleotide sequence ID" value="NZ_CP017560.1"/>
</dbReference>
<evidence type="ECO:0000256" key="3">
    <source>
        <dbReference type="ARBA" id="ARBA00022475"/>
    </source>
</evidence>
<evidence type="ECO:0000256" key="4">
    <source>
        <dbReference type="ARBA" id="ARBA00022692"/>
    </source>
</evidence>
<dbReference type="AlphaFoldDB" id="A0A1D8JEN7"/>
<proteinExistence type="predicted"/>
<accession>A0A1D8JEN7</accession>
<evidence type="ECO:0000256" key="1">
    <source>
        <dbReference type="ARBA" id="ARBA00004651"/>
    </source>
</evidence>
<evidence type="ECO:0000313" key="9">
    <source>
        <dbReference type="EMBL" id="AOV07182.1"/>
    </source>
</evidence>
<sequence>MPRAVWLLVIGMLVNVTGNSFLWPLNTIYIHDYLGKSLTVAGFVLMANQGAGVIGNLLGGFLFDRIGGYKSILGGIGLSILALICLVFWNDWPSYVWFLMVLGFSGGIIFPSMYAMIGSVWPDGGRKAFNTLYLSQNVGVAIGPSLAGLVASVNIHYIFSANLFFYVIFFLFAFFGYKNMETAPDLQTNVLKEQKAITDKAPFYALLIITGGYLLTWIIYSQWSTTISTFALDLGVSLRQYSLIWTINGLLIVLGQPIIRPIIKRLEHKIKTQMLIGIFIFIISFTVVAYADSFKMFVAAMVIVTFGEMFVWPAIPTIANQLAPRGREGFYQGIVNSSATIGRMIGPVAGGILVDIYDMRVMIFILTALMSLAIITTLVYDKPMKKTGYSMKSE</sequence>
<name>A0A1D8JEN7_9BACL</name>
<keyword evidence="6 7" id="KW-0472">Membrane</keyword>
<dbReference type="PANTHER" id="PTHR23517:SF10">
    <property type="entry name" value="MAJOR FACILITATOR SUPERFAMILY (MFS) PROFILE DOMAIN-CONTAINING PROTEIN"/>
    <property type="match status" value="1"/>
</dbReference>
<keyword evidence="10" id="KW-1185">Reference proteome</keyword>
<feature type="transmembrane region" description="Helical" evidence="7">
    <location>
        <begin position="275"/>
        <end position="291"/>
    </location>
</feature>
<dbReference type="InterPro" id="IPR036259">
    <property type="entry name" value="MFS_trans_sf"/>
</dbReference>
<evidence type="ECO:0000256" key="5">
    <source>
        <dbReference type="ARBA" id="ARBA00022989"/>
    </source>
</evidence>
<feature type="transmembrane region" description="Helical" evidence="7">
    <location>
        <begin position="42"/>
        <end position="63"/>
    </location>
</feature>
<feature type="transmembrane region" description="Helical" evidence="7">
    <location>
        <begin position="243"/>
        <end position="263"/>
    </location>
</feature>
<evidence type="ECO:0000259" key="8">
    <source>
        <dbReference type="PROSITE" id="PS50850"/>
    </source>
</evidence>
<evidence type="ECO:0000256" key="6">
    <source>
        <dbReference type="ARBA" id="ARBA00023136"/>
    </source>
</evidence>
<organism evidence="9 10">
    <name type="scientific">Sporosarcina ureilytica</name>
    <dbReference type="NCBI Taxonomy" id="298596"/>
    <lineage>
        <taxon>Bacteria</taxon>
        <taxon>Bacillati</taxon>
        <taxon>Bacillota</taxon>
        <taxon>Bacilli</taxon>
        <taxon>Bacillales</taxon>
        <taxon>Caryophanaceae</taxon>
        <taxon>Sporosarcina</taxon>
    </lineage>
</organism>
<keyword evidence="2" id="KW-0813">Transport</keyword>
<dbReference type="KEGG" id="surl:BI350_06260"/>
<evidence type="ECO:0000313" key="10">
    <source>
        <dbReference type="Proteomes" id="UP000185746"/>
    </source>
</evidence>
<dbReference type="Pfam" id="PF07690">
    <property type="entry name" value="MFS_1"/>
    <property type="match status" value="1"/>
</dbReference>
<feature type="transmembrane region" description="Helical" evidence="7">
    <location>
        <begin position="72"/>
        <end position="89"/>
    </location>
</feature>
<dbReference type="Gene3D" id="1.20.1250.20">
    <property type="entry name" value="MFS general substrate transporter like domains"/>
    <property type="match status" value="2"/>
</dbReference>
<dbReference type="GO" id="GO:0022857">
    <property type="term" value="F:transmembrane transporter activity"/>
    <property type="evidence" value="ECO:0007669"/>
    <property type="project" value="InterPro"/>
</dbReference>
<feature type="transmembrane region" description="Helical" evidence="7">
    <location>
        <begin position="138"/>
        <end position="157"/>
    </location>
</feature>
<comment type="subcellular location">
    <subcellularLocation>
        <location evidence="1">Cell membrane</location>
        <topology evidence="1">Multi-pass membrane protein</topology>
    </subcellularLocation>
</comment>